<dbReference type="InterPro" id="IPR003959">
    <property type="entry name" value="ATPase_AAA_core"/>
</dbReference>
<accession>A0A9P8AJ35</accession>
<dbReference type="Gene3D" id="3.40.50.300">
    <property type="entry name" value="P-loop containing nucleotide triphosphate hydrolases"/>
    <property type="match status" value="1"/>
</dbReference>
<feature type="compositionally biased region" description="Polar residues" evidence="4">
    <location>
        <begin position="152"/>
        <end position="169"/>
    </location>
</feature>
<keyword evidence="2" id="KW-0547">Nucleotide-binding</keyword>
<dbReference type="FunFam" id="3.40.50.300:FF:000093">
    <property type="entry name" value="Fidgetin-like 1"/>
    <property type="match status" value="1"/>
</dbReference>
<evidence type="ECO:0000259" key="5">
    <source>
        <dbReference type="SMART" id="SM00382"/>
    </source>
</evidence>
<feature type="domain" description="AAA+ ATPase" evidence="5">
    <location>
        <begin position="543"/>
        <end position="687"/>
    </location>
</feature>
<dbReference type="Proteomes" id="UP000790833">
    <property type="component" value="Unassembled WGS sequence"/>
</dbReference>
<reference evidence="6" key="1">
    <citation type="submission" date="2021-03" db="EMBL/GenBank/DDBJ databases">
        <authorList>
            <person name="Palmer J.M."/>
        </authorList>
    </citation>
    <scope>NUCLEOTIDE SEQUENCE</scope>
    <source>
        <strain evidence="6">ARV_011</strain>
    </source>
</reference>
<evidence type="ECO:0000313" key="7">
    <source>
        <dbReference type="Proteomes" id="UP000790833"/>
    </source>
</evidence>
<dbReference type="SUPFAM" id="SSF52540">
    <property type="entry name" value="P-loop containing nucleoside triphosphate hydrolases"/>
    <property type="match status" value="1"/>
</dbReference>
<organism evidence="6 7">
    <name type="scientific">Scheffersomyces spartinae</name>
    <dbReference type="NCBI Taxonomy" id="45513"/>
    <lineage>
        <taxon>Eukaryota</taxon>
        <taxon>Fungi</taxon>
        <taxon>Dikarya</taxon>
        <taxon>Ascomycota</taxon>
        <taxon>Saccharomycotina</taxon>
        <taxon>Pichiomycetes</taxon>
        <taxon>Debaryomycetaceae</taxon>
        <taxon>Scheffersomyces</taxon>
    </lineage>
</organism>
<gene>
    <name evidence="6" type="ORF">KQ657_000463</name>
</gene>
<feature type="compositionally biased region" description="Low complexity" evidence="4">
    <location>
        <begin position="198"/>
        <end position="208"/>
    </location>
</feature>
<feature type="compositionally biased region" description="Polar residues" evidence="4">
    <location>
        <begin position="439"/>
        <end position="455"/>
    </location>
</feature>
<dbReference type="GeneID" id="66113837"/>
<dbReference type="RefSeq" id="XP_043049319.1">
    <property type="nucleotide sequence ID" value="XM_043191307.1"/>
</dbReference>
<dbReference type="FunFam" id="1.10.8.60:FF:000022">
    <property type="entry name" value="Fidgetin like 1"/>
    <property type="match status" value="1"/>
</dbReference>
<feature type="compositionally biased region" description="Polar residues" evidence="4">
    <location>
        <begin position="209"/>
        <end position="220"/>
    </location>
</feature>
<dbReference type="InterPro" id="IPR027417">
    <property type="entry name" value="P-loop_NTPase"/>
</dbReference>
<evidence type="ECO:0000256" key="4">
    <source>
        <dbReference type="SAM" id="MobiDB-lite"/>
    </source>
</evidence>
<evidence type="ECO:0000256" key="2">
    <source>
        <dbReference type="ARBA" id="ARBA00022741"/>
    </source>
</evidence>
<dbReference type="Pfam" id="PF00004">
    <property type="entry name" value="AAA"/>
    <property type="match status" value="1"/>
</dbReference>
<dbReference type="CDD" id="cd19509">
    <property type="entry name" value="RecA-like_VPS4-like"/>
    <property type="match status" value="1"/>
</dbReference>
<dbReference type="InterPro" id="IPR015415">
    <property type="entry name" value="Spast_Vps4_C"/>
</dbReference>
<dbReference type="Gene3D" id="1.10.8.60">
    <property type="match status" value="1"/>
</dbReference>
<dbReference type="OrthoDB" id="10251136at2759"/>
<comment type="caution">
    <text evidence="6">The sequence shown here is derived from an EMBL/GenBank/DDBJ whole genome shotgun (WGS) entry which is preliminary data.</text>
</comment>
<dbReference type="PANTHER" id="PTHR23074">
    <property type="entry name" value="AAA DOMAIN-CONTAINING"/>
    <property type="match status" value="1"/>
</dbReference>
<evidence type="ECO:0000313" key="6">
    <source>
        <dbReference type="EMBL" id="KAG7193771.1"/>
    </source>
</evidence>
<proteinExistence type="inferred from homology"/>
<feature type="compositionally biased region" description="Polar residues" evidence="4">
    <location>
        <begin position="346"/>
        <end position="373"/>
    </location>
</feature>
<dbReference type="GO" id="GO:0005524">
    <property type="term" value="F:ATP binding"/>
    <property type="evidence" value="ECO:0007669"/>
    <property type="project" value="UniProtKB-KW"/>
</dbReference>
<evidence type="ECO:0000256" key="1">
    <source>
        <dbReference type="ARBA" id="ARBA00006914"/>
    </source>
</evidence>
<dbReference type="Pfam" id="PF09336">
    <property type="entry name" value="Vps4_C"/>
    <property type="match status" value="1"/>
</dbReference>
<dbReference type="InterPro" id="IPR050304">
    <property type="entry name" value="MT-severing_AAA_ATPase"/>
</dbReference>
<name>A0A9P8AJ35_9ASCO</name>
<dbReference type="Pfam" id="PF17862">
    <property type="entry name" value="AAA_lid_3"/>
    <property type="match status" value="1"/>
</dbReference>
<comment type="similarity">
    <text evidence="1">Belongs to the AAA ATPase family.</text>
</comment>
<feature type="compositionally biased region" description="Polar residues" evidence="4">
    <location>
        <begin position="124"/>
        <end position="144"/>
    </location>
</feature>
<feature type="region of interest" description="Disordered" evidence="4">
    <location>
        <begin position="338"/>
        <end position="373"/>
    </location>
</feature>
<dbReference type="EMBL" id="JAHMUF010000010">
    <property type="protein sequence ID" value="KAG7193771.1"/>
    <property type="molecule type" value="Genomic_DNA"/>
</dbReference>
<feature type="region of interest" description="Disordered" evidence="4">
    <location>
        <begin position="124"/>
        <end position="220"/>
    </location>
</feature>
<dbReference type="PANTHER" id="PTHR23074:SF17">
    <property type="entry name" value="FIDGETIN-LIKE PROTEIN 1"/>
    <property type="match status" value="1"/>
</dbReference>
<evidence type="ECO:0000256" key="3">
    <source>
        <dbReference type="ARBA" id="ARBA00022840"/>
    </source>
</evidence>
<dbReference type="SMART" id="SM00382">
    <property type="entry name" value="AAA"/>
    <property type="match status" value="1"/>
</dbReference>
<dbReference type="AlphaFoldDB" id="A0A9P8AJ35"/>
<feature type="compositionally biased region" description="Polar residues" evidence="4">
    <location>
        <begin position="420"/>
        <end position="429"/>
    </location>
</feature>
<feature type="region of interest" description="Disordered" evidence="4">
    <location>
        <begin position="264"/>
        <end position="289"/>
    </location>
</feature>
<dbReference type="InterPro" id="IPR041569">
    <property type="entry name" value="AAA_lid_3"/>
</dbReference>
<dbReference type="PROSITE" id="PS00674">
    <property type="entry name" value="AAA"/>
    <property type="match status" value="1"/>
</dbReference>
<sequence>MFLRRKANNHGSINEELEQTYNDCTNLTIKNLTLEEQHKEEEALKGWKSLHTSLLFKLDVFDKQSTKLSGEELRIMNELREIRDQNVKHLVRVQLKVEEIERRRALNAISSSSAVYGSSSHLKTNLSIPSLRNGSSMNSLNSNRQMRKSLRPPSTQTQAKPNETASQAANKMWNRPTRSSPAPATDSLFLDFDQNSYHLHGNGNHNNGASEASSQQLKSNSLDGNWEAIHDESQPPNLIDLDTDPYTYESYNNMTKSLDDLSLHEERTSTNHQHPPPPPLPRKTTAPKSPAVGAISLVPSLLPPSQNQYQVQQQQQQQLESQQLYTPEKRVYVYNQPKPININKLMRQNQGPRPHSSTNRSPTRKPVTSTTKVTPAKKAPIGVNTTIPPTRLGLSVQQKKSNITYNYVKAPKKAIPPLASTRSRSSPAIQTKKPAPPTLSESKSTNEPGTPTSPTMDDILGHYGADNIGDDEVNDELDDDKVIESIRGIDHQAAKQILNDIVVHGDEVYWDDIVGLEQAKNSLKEAVVYPFLRPDLFKGLREPTRGMLLFGPPGTGKTMLARAVATESKSTFFSITASSLTSKYLGESEKLVKALFLLAKKLSPSIVFIDEIDSLLTSRSENEQESTRRIKNEFLVQWSELSAAAAGRDSDQQDDRVLVLGATNLPWQIDDAARRRFVKRQYIPLPEDEARKRQIKKLLKYQKNILSDDDYEKIIKLTEGFSGSDITALAKDSAMGPLRSLGDQLLSTPTEQIRPINLDDFKTSLNYIRPSVSKEGLEEYEKWASKFGSSGV</sequence>
<dbReference type="GO" id="GO:0016887">
    <property type="term" value="F:ATP hydrolysis activity"/>
    <property type="evidence" value="ECO:0007669"/>
    <property type="project" value="InterPro"/>
</dbReference>
<keyword evidence="3" id="KW-0067">ATP-binding</keyword>
<protein>
    <recommendedName>
        <fullName evidence="5">AAA+ ATPase domain-containing protein</fullName>
    </recommendedName>
</protein>
<dbReference type="InterPro" id="IPR003960">
    <property type="entry name" value="ATPase_AAA_CS"/>
</dbReference>
<dbReference type="InterPro" id="IPR003593">
    <property type="entry name" value="AAA+_ATPase"/>
</dbReference>
<keyword evidence="7" id="KW-1185">Reference proteome</keyword>
<feature type="region of interest" description="Disordered" evidence="4">
    <location>
        <begin position="416"/>
        <end position="457"/>
    </location>
</feature>